<dbReference type="Proteomes" id="UP001339167">
    <property type="component" value="Unassembled WGS sequence"/>
</dbReference>
<sequence length="415" mass="45981">MTLRFVITGFLLCSCVVTEVHAEEAQDSDLQKQIDELSAKVDALEKSKPALPLRFDGRIQLDYNLFDGAYNAAENGTSGSDLFARRVRLGVNSTVGDWDHTILLDFAEGNDHIVMARIRYAGFGNGVRVQFGKLREDISLNALTSSNNLSLIERSHLADSFSPYFRWGASAYQYHEHTGLRWALGVHKNDAFGASGENSNGRLTLAYTGRLTWSQLVDQHVLHLGAWHSRRDMGGNTLSPRLARGEVRKTPIGLVNYSAGGTTAALDSLHQSGIEVAYQKQNILLEMEYARRELKTMLASDPLNKSDVDGFYLTLSYFPSGEVRPYSTGSAVFGQPRNIANSWEFVTRLSRFNASSENQGTDVTTYTIGTNYYFNTRVRLMANIIYSEVSGPGQQALVGTEDSGKALAARLQYLF</sequence>
<comment type="caution">
    <text evidence="2">The sequence shown here is derived from an EMBL/GenBank/DDBJ whole genome shotgun (WGS) entry which is preliminary data.</text>
</comment>
<dbReference type="InterPro" id="IPR023614">
    <property type="entry name" value="Porin_dom_sf"/>
</dbReference>
<dbReference type="PROSITE" id="PS51257">
    <property type="entry name" value="PROKAR_LIPOPROTEIN"/>
    <property type="match status" value="1"/>
</dbReference>
<keyword evidence="1" id="KW-0175">Coiled coil</keyword>
<evidence type="ECO:0000256" key="1">
    <source>
        <dbReference type="SAM" id="Coils"/>
    </source>
</evidence>
<dbReference type="RefSeq" id="WP_330087138.1">
    <property type="nucleotide sequence ID" value="NZ_JAUGZK010000003.1"/>
</dbReference>
<dbReference type="Gene3D" id="2.40.160.10">
    <property type="entry name" value="Porin"/>
    <property type="match status" value="1"/>
</dbReference>
<evidence type="ECO:0000313" key="2">
    <source>
        <dbReference type="EMBL" id="MEE2023789.1"/>
    </source>
</evidence>
<dbReference type="SUPFAM" id="SSF56935">
    <property type="entry name" value="Porins"/>
    <property type="match status" value="1"/>
</dbReference>
<proteinExistence type="predicted"/>
<dbReference type="EMBL" id="JAUGZK010000003">
    <property type="protein sequence ID" value="MEE2023789.1"/>
    <property type="molecule type" value="Genomic_DNA"/>
</dbReference>
<feature type="coiled-coil region" evidence="1">
    <location>
        <begin position="20"/>
        <end position="47"/>
    </location>
</feature>
<gene>
    <name evidence="2" type="ORF">QWF21_05980</name>
</gene>
<dbReference type="InterPro" id="IPR010870">
    <property type="entry name" value="Porin_O/P"/>
</dbReference>
<name>A0ABU7JDL6_9GAMM</name>
<evidence type="ECO:0000313" key="3">
    <source>
        <dbReference type="Proteomes" id="UP001339167"/>
    </source>
</evidence>
<keyword evidence="3" id="KW-1185">Reference proteome</keyword>
<reference evidence="2 3" key="1">
    <citation type="submission" date="2023-06" db="EMBL/GenBank/DDBJ databases">
        <title>Alkalimonas sp., MEB004 an alkaliphilic bacterium isolated from Lonar Lake, India.</title>
        <authorList>
            <person name="Joshi A."/>
            <person name="Thite S."/>
        </authorList>
    </citation>
    <scope>NUCLEOTIDE SEQUENCE [LARGE SCALE GENOMIC DNA]</scope>
    <source>
        <strain evidence="2 3">MEB004</strain>
    </source>
</reference>
<protein>
    <submittedName>
        <fullName evidence="2">Porin</fullName>
    </submittedName>
</protein>
<organism evidence="2 3">
    <name type="scientific">Alkalimonas mucilaginosa</name>
    <dbReference type="NCBI Taxonomy" id="3057676"/>
    <lineage>
        <taxon>Bacteria</taxon>
        <taxon>Pseudomonadati</taxon>
        <taxon>Pseudomonadota</taxon>
        <taxon>Gammaproteobacteria</taxon>
        <taxon>Alkalimonas</taxon>
    </lineage>
</organism>
<dbReference type="Pfam" id="PF07396">
    <property type="entry name" value="Porin_O_P"/>
    <property type="match status" value="1"/>
</dbReference>
<accession>A0ABU7JDL6</accession>